<protein>
    <recommendedName>
        <fullName evidence="5">Copper(I)-binding protein</fullName>
    </recommendedName>
</protein>
<gene>
    <name evidence="3" type="ORF">CLV74_102411</name>
</gene>
<comment type="caution">
    <text evidence="3">The sequence shown here is derived from an EMBL/GenBank/DDBJ whole genome shotgun (WGS) entry which is preliminary data.</text>
</comment>
<organism evidence="3 4">
    <name type="scientific">Donghicola tyrosinivorans</name>
    <dbReference type="NCBI Taxonomy" id="1652492"/>
    <lineage>
        <taxon>Bacteria</taxon>
        <taxon>Pseudomonadati</taxon>
        <taxon>Pseudomonadota</taxon>
        <taxon>Alphaproteobacteria</taxon>
        <taxon>Rhodobacterales</taxon>
        <taxon>Roseobacteraceae</taxon>
        <taxon>Donghicola</taxon>
    </lineage>
</organism>
<dbReference type="Gene3D" id="2.60.40.1890">
    <property type="entry name" value="PCu(A)C copper chaperone"/>
    <property type="match status" value="1"/>
</dbReference>
<feature type="region of interest" description="Disordered" evidence="1">
    <location>
        <begin position="151"/>
        <end position="172"/>
    </location>
</feature>
<dbReference type="EMBL" id="PVTQ01000002">
    <property type="protein sequence ID" value="PRY92496.1"/>
    <property type="molecule type" value="Genomic_DNA"/>
</dbReference>
<dbReference type="OrthoDB" id="9796962at2"/>
<dbReference type="PANTHER" id="PTHR36302">
    <property type="entry name" value="BLR7088 PROTEIN"/>
    <property type="match status" value="1"/>
</dbReference>
<feature type="signal peptide" evidence="2">
    <location>
        <begin position="1"/>
        <end position="22"/>
    </location>
</feature>
<proteinExistence type="predicted"/>
<dbReference type="InterPro" id="IPR007410">
    <property type="entry name" value="LpqE-like"/>
</dbReference>
<dbReference type="Pfam" id="PF04314">
    <property type="entry name" value="PCuAC"/>
    <property type="match status" value="1"/>
</dbReference>
<dbReference type="PANTHER" id="PTHR36302:SF1">
    <property type="entry name" value="COPPER CHAPERONE PCU(A)C"/>
    <property type="match status" value="1"/>
</dbReference>
<keyword evidence="2" id="KW-0732">Signal</keyword>
<evidence type="ECO:0000313" key="4">
    <source>
        <dbReference type="Proteomes" id="UP000238392"/>
    </source>
</evidence>
<dbReference type="InterPro" id="IPR058248">
    <property type="entry name" value="Lxx211020-like"/>
</dbReference>
<dbReference type="AlphaFoldDB" id="A0A2T0X0M2"/>
<dbReference type="SUPFAM" id="SSF110087">
    <property type="entry name" value="DR1885-like metal-binding protein"/>
    <property type="match status" value="1"/>
</dbReference>
<evidence type="ECO:0008006" key="5">
    <source>
        <dbReference type="Google" id="ProtNLM"/>
    </source>
</evidence>
<sequence length="172" mass="18149">MSFKLIAAAAATVCALPLSATAEMEIDGAYARSSMATSKSGAAFMEIHNAGTEDDTLIGARSDVAKVVELHTHIDAGNGVMQMREDEDGFPIPAGGTHALQRGGDHVMFMGLNAPFEDGQTIHVTLVFEKAGEVELDIPVKLDTPMGGQMKQGDMKHGDMDHGQMQHGKAAN</sequence>
<evidence type="ECO:0000256" key="2">
    <source>
        <dbReference type="SAM" id="SignalP"/>
    </source>
</evidence>
<reference evidence="3 4" key="1">
    <citation type="submission" date="2018-03" db="EMBL/GenBank/DDBJ databases">
        <title>Genomic Encyclopedia of Archaeal and Bacterial Type Strains, Phase II (KMG-II): from individual species to whole genera.</title>
        <authorList>
            <person name="Goeker M."/>
        </authorList>
    </citation>
    <scope>NUCLEOTIDE SEQUENCE [LARGE SCALE GENOMIC DNA]</scope>
    <source>
        <strain evidence="3 4">DSM 100212</strain>
    </source>
</reference>
<evidence type="ECO:0000313" key="3">
    <source>
        <dbReference type="EMBL" id="PRY92496.1"/>
    </source>
</evidence>
<evidence type="ECO:0000256" key="1">
    <source>
        <dbReference type="SAM" id="MobiDB-lite"/>
    </source>
</evidence>
<keyword evidence="4" id="KW-1185">Reference proteome</keyword>
<feature type="chain" id="PRO_5015541524" description="Copper(I)-binding protein" evidence="2">
    <location>
        <begin position="23"/>
        <end position="172"/>
    </location>
</feature>
<dbReference type="RefSeq" id="WP_106263008.1">
    <property type="nucleotide sequence ID" value="NZ_PVTQ01000002.1"/>
</dbReference>
<feature type="compositionally biased region" description="Basic and acidic residues" evidence="1">
    <location>
        <begin position="153"/>
        <end position="164"/>
    </location>
</feature>
<dbReference type="InterPro" id="IPR036182">
    <property type="entry name" value="PCuAC_sf"/>
</dbReference>
<accession>A0A2T0X0M2</accession>
<dbReference type="Proteomes" id="UP000238392">
    <property type="component" value="Unassembled WGS sequence"/>
</dbReference>
<name>A0A2T0X0M2_9RHOB</name>